<evidence type="ECO:0000313" key="3">
    <source>
        <dbReference type="Proteomes" id="UP000027446"/>
    </source>
</evidence>
<sequence length="154" mass="16869">MTSRLARMAALALAGTLLATTPVHAGTEEDPTDVLGTWSFRTKPYRGGECLMTGTMYLTPHPESDQYTCELTAVEVCTLWGRSVVRQSCKARRFGNQLSIRSEIEEMLESKVEGLIYVPDNFTLTIESANRMFGALVSAVTAPAEFQRATNGIS</sequence>
<feature type="chain" id="PRO_5001660539" evidence="1">
    <location>
        <begin position="26"/>
        <end position="154"/>
    </location>
</feature>
<keyword evidence="1" id="KW-0732">Signal</keyword>
<dbReference type="STRING" id="1280949.HAD_15232"/>
<dbReference type="AlphaFoldDB" id="A0A069E0E0"/>
<dbReference type="PATRIC" id="fig|1280949.3.peg.3088"/>
<name>A0A069E0E0_9PROT</name>
<dbReference type="OrthoDB" id="7619000at2"/>
<accession>A0A069E0E0</accession>
<feature type="signal peptide" evidence="1">
    <location>
        <begin position="1"/>
        <end position="25"/>
    </location>
</feature>
<comment type="caution">
    <text evidence="2">The sequence shown here is derived from an EMBL/GenBank/DDBJ whole genome shotgun (WGS) entry which is preliminary data.</text>
</comment>
<dbReference type="EMBL" id="ARYH01000003">
    <property type="protein sequence ID" value="KCZ83052.1"/>
    <property type="molecule type" value="Genomic_DNA"/>
</dbReference>
<dbReference type="Proteomes" id="UP000027446">
    <property type="component" value="Unassembled WGS sequence"/>
</dbReference>
<evidence type="ECO:0000256" key="1">
    <source>
        <dbReference type="SAM" id="SignalP"/>
    </source>
</evidence>
<gene>
    <name evidence="2" type="ORF">HAD_15232</name>
</gene>
<proteinExistence type="predicted"/>
<keyword evidence="3" id="KW-1185">Reference proteome</keyword>
<reference evidence="2 3" key="1">
    <citation type="journal article" date="2014" name="Antonie Van Leeuwenhoek">
        <title>Hyphomonas beringensis sp. nov. and Hyphomonas chukchiensis sp. nov., isolated from surface seawater of the Bering Sea and Chukchi Sea.</title>
        <authorList>
            <person name="Li C."/>
            <person name="Lai Q."/>
            <person name="Li G."/>
            <person name="Dong C."/>
            <person name="Wang J."/>
            <person name="Liao Y."/>
            <person name="Shao Z."/>
        </authorList>
    </citation>
    <scope>NUCLEOTIDE SEQUENCE [LARGE SCALE GENOMIC DNA]</scope>
    <source>
        <strain evidence="2 3">MHS-3</strain>
    </source>
</reference>
<evidence type="ECO:0000313" key="2">
    <source>
        <dbReference type="EMBL" id="KCZ83052.1"/>
    </source>
</evidence>
<dbReference type="RefSeq" id="WP_035573265.1">
    <property type="nucleotide sequence ID" value="NZ_ARYH01000003.1"/>
</dbReference>
<organism evidence="2 3">
    <name type="scientific">Hyphomonas adhaerens MHS-3</name>
    <dbReference type="NCBI Taxonomy" id="1280949"/>
    <lineage>
        <taxon>Bacteria</taxon>
        <taxon>Pseudomonadati</taxon>
        <taxon>Pseudomonadota</taxon>
        <taxon>Alphaproteobacteria</taxon>
        <taxon>Hyphomonadales</taxon>
        <taxon>Hyphomonadaceae</taxon>
        <taxon>Hyphomonas</taxon>
    </lineage>
</organism>
<protein>
    <submittedName>
        <fullName evidence="2">Uncharacterized protein</fullName>
    </submittedName>
</protein>